<name>A0A821TUI3_9BILA</name>
<dbReference type="Pfam" id="PF00595">
    <property type="entry name" value="PDZ"/>
    <property type="match status" value="1"/>
</dbReference>
<proteinExistence type="predicted"/>
<gene>
    <name evidence="2" type="ORF">UJA718_LOCUS44613</name>
</gene>
<dbReference type="InterPro" id="IPR036034">
    <property type="entry name" value="PDZ_sf"/>
</dbReference>
<sequence>IIPGSAAQDDGRLHVGDQILYVDSISLLDKTKEE</sequence>
<evidence type="ECO:0000313" key="2">
    <source>
        <dbReference type="EMBL" id="CAF4879115.1"/>
    </source>
</evidence>
<evidence type="ECO:0000259" key="1">
    <source>
        <dbReference type="PROSITE" id="PS50106"/>
    </source>
</evidence>
<dbReference type="Gene3D" id="2.30.42.10">
    <property type="match status" value="1"/>
</dbReference>
<protein>
    <recommendedName>
        <fullName evidence="1">PDZ domain-containing protein</fullName>
    </recommendedName>
</protein>
<dbReference type="AlphaFoldDB" id="A0A821TUI3"/>
<comment type="caution">
    <text evidence="2">The sequence shown here is derived from an EMBL/GenBank/DDBJ whole genome shotgun (WGS) entry which is preliminary data.</text>
</comment>
<feature type="non-terminal residue" evidence="2">
    <location>
        <position position="1"/>
    </location>
</feature>
<accession>A0A821TUI3</accession>
<feature type="domain" description="PDZ" evidence="1">
    <location>
        <begin position="1"/>
        <end position="34"/>
    </location>
</feature>
<evidence type="ECO:0000313" key="3">
    <source>
        <dbReference type="Proteomes" id="UP000663873"/>
    </source>
</evidence>
<dbReference type="EMBL" id="CAJOBP010069805">
    <property type="protein sequence ID" value="CAF4879115.1"/>
    <property type="molecule type" value="Genomic_DNA"/>
</dbReference>
<dbReference type="PROSITE" id="PS50106">
    <property type="entry name" value="PDZ"/>
    <property type="match status" value="1"/>
</dbReference>
<dbReference type="SUPFAM" id="SSF50156">
    <property type="entry name" value="PDZ domain-like"/>
    <property type="match status" value="1"/>
</dbReference>
<reference evidence="2" key="1">
    <citation type="submission" date="2021-02" db="EMBL/GenBank/DDBJ databases">
        <authorList>
            <person name="Nowell W R."/>
        </authorList>
    </citation>
    <scope>NUCLEOTIDE SEQUENCE</scope>
</reference>
<dbReference type="Proteomes" id="UP000663873">
    <property type="component" value="Unassembled WGS sequence"/>
</dbReference>
<dbReference type="InterPro" id="IPR001478">
    <property type="entry name" value="PDZ"/>
</dbReference>
<dbReference type="CDD" id="cd00136">
    <property type="entry name" value="PDZ_canonical"/>
    <property type="match status" value="1"/>
</dbReference>
<keyword evidence="3" id="KW-1185">Reference proteome</keyword>
<organism evidence="2 3">
    <name type="scientific">Rotaria socialis</name>
    <dbReference type="NCBI Taxonomy" id="392032"/>
    <lineage>
        <taxon>Eukaryota</taxon>
        <taxon>Metazoa</taxon>
        <taxon>Spiralia</taxon>
        <taxon>Gnathifera</taxon>
        <taxon>Rotifera</taxon>
        <taxon>Eurotatoria</taxon>
        <taxon>Bdelloidea</taxon>
        <taxon>Philodinida</taxon>
        <taxon>Philodinidae</taxon>
        <taxon>Rotaria</taxon>
    </lineage>
</organism>